<dbReference type="PROSITE" id="PS50995">
    <property type="entry name" value="HTH_MARR_2"/>
    <property type="match status" value="1"/>
</dbReference>
<sequence>MTSTPVPPERSIFDEVGPAISRMRRRTMSEPGGLTRNLVLNIVGDHDGEITVGALAAEMNVSQPVASRSVAAAIDDGLMRRAVSQQDGRRTVLELTDAGRAERDRFAAAQRHVFEEITANWDPDERVQFARLLIRYSADSVAWSSSSRPAR</sequence>
<evidence type="ECO:0000259" key="1">
    <source>
        <dbReference type="PROSITE" id="PS50995"/>
    </source>
</evidence>
<protein>
    <submittedName>
        <fullName evidence="2">MarR family winged helix-turn-helix transcriptional regulator</fullName>
    </submittedName>
</protein>
<accession>A0ABP6LDP1</accession>
<evidence type="ECO:0000313" key="3">
    <source>
        <dbReference type="Proteomes" id="UP001499930"/>
    </source>
</evidence>
<keyword evidence="3" id="KW-1185">Reference proteome</keyword>
<reference evidence="3" key="1">
    <citation type="journal article" date="2019" name="Int. J. Syst. Evol. Microbiol.">
        <title>The Global Catalogue of Microorganisms (GCM) 10K type strain sequencing project: providing services to taxonomists for standard genome sequencing and annotation.</title>
        <authorList>
            <consortium name="The Broad Institute Genomics Platform"/>
            <consortium name="The Broad Institute Genome Sequencing Center for Infectious Disease"/>
            <person name="Wu L."/>
            <person name="Ma J."/>
        </authorList>
    </citation>
    <scope>NUCLEOTIDE SEQUENCE [LARGE SCALE GENOMIC DNA]</scope>
    <source>
        <strain evidence="3">JCM 3106</strain>
    </source>
</reference>
<name>A0ABP6LDP1_9ACTN</name>
<evidence type="ECO:0000313" key="2">
    <source>
        <dbReference type="EMBL" id="GAA3040415.1"/>
    </source>
</evidence>
<organism evidence="2 3">
    <name type="scientific">Streptosporangium longisporum</name>
    <dbReference type="NCBI Taxonomy" id="46187"/>
    <lineage>
        <taxon>Bacteria</taxon>
        <taxon>Bacillati</taxon>
        <taxon>Actinomycetota</taxon>
        <taxon>Actinomycetes</taxon>
        <taxon>Streptosporangiales</taxon>
        <taxon>Streptosporangiaceae</taxon>
        <taxon>Streptosporangium</taxon>
    </lineage>
</organism>
<proteinExistence type="predicted"/>
<dbReference type="PANTHER" id="PTHR33164:SF57">
    <property type="entry name" value="MARR-FAMILY TRANSCRIPTIONAL REGULATOR"/>
    <property type="match status" value="1"/>
</dbReference>
<dbReference type="Proteomes" id="UP001499930">
    <property type="component" value="Unassembled WGS sequence"/>
</dbReference>
<dbReference type="SMART" id="SM00347">
    <property type="entry name" value="HTH_MARR"/>
    <property type="match status" value="1"/>
</dbReference>
<dbReference type="RefSeq" id="WP_344907400.1">
    <property type="nucleotide sequence ID" value="NZ_BAAAWD010000031.1"/>
</dbReference>
<gene>
    <name evidence="2" type="ORF">GCM10017559_81060</name>
</gene>
<dbReference type="InterPro" id="IPR036388">
    <property type="entry name" value="WH-like_DNA-bd_sf"/>
</dbReference>
<dbReference type="SUPFAM" id="SSF46785">
    <property type="entry name" value="Winged helix' DNA-binding domain"/>
    <property type="match status" value="1"/>
</dbReference>
<feature type="domain" description="HTH marR-type" evidence="1">
    <location>
        <begin position="1"/>
        <end position="138"/>
    </location>
</feature>
<dbReference type="InterPro" id="IPR036390">
    <property type="entry name" value="WH_DNA-bd_sf"/>
</dbReference>
<comment type="caution">
    <text evidence="2">The sequence shown here is derived from an EMBL/GenBank/DDBJ whole genome shotgun (WGS) entry which is preliminary data.</text>
</comment>
<dbReference type="InterPro" id="IPR039422">
    <property type="entry name" value="MarR/SlyA-like"/>
</dbReference>
<dbReference type="PANTHER" id="PTHR33164">
    <property type="entry name" value="TRANSCRIPTIONAL REGULATOR, MARR FAMILY"/>
    <property type="match status" value="1"/>
</dbReference>
<dbReference type="InterPro" id="IPR000835">
    <property type="entry name" value="HTH_MarR-typ"/>
</dbReference>
<dbReference type="EMBL" id="BAAAWD010000031">
    <property type="protein sequence ID" value="GAA3040415.1"/>
    <property type="molecule type" value="Genomic_DNA"/>
</dbReference>
<dbReference type="Pfam" id="PF12802">
    <property type="entry name" value="MarR_2"/>
    <property type="match status" value="1"/>
</dbReference>
<dbReference type="Gene3D" id="1.10.10.10">
    <property type="entry name" value="Winged helix-like DNA-binding domain superfamily/Winged helix DNA-binding domain"/>
    <property type="match status" value="1"/>
</dbReference>